<dbReference type="KEGG" id="aaf:AURANDRAFT_60410"/>
<dbReference type="Gene3D" id="2.60.120.650">
    <property type="entry name" value="Cupin"/>
    <property type="match status" value="1"/>
</dbReference>
<dbReference type="Proteomes" id="UP000002729">
    <property type="component" value="Unassembled WGS sequence"/>
</dbReference>
<dbReference type="PANTHER" id="PTHR12480">
    <property type="entry name" value="ARGININE DEMETHYLASE AND LYSYL-HYDROXYLASE JMJD"/>
    <property type="match status" value="1"/>
</dbReference>
<evidence type="ECO:0000259" key="2">
    <source>
        <dbReference type="PROSITE" id="PS51184"/>
    </source>
</evidence>
<dbReference type="InterPro" id="IPR050910">
    <property type="entry name" value="JMJD6_ArgDemeth/LysHydrox"/>
</dbReference>
<accession>F0XX19</accession>
<dbReference type="AlphaFoldDB" id="F0XX19"/>
<dbReference type="InterPro" id="IPR003347">
    <property type="entry name" value="JmjC_dom"/>
</dbReference>
<dbReference type="GeneID" id="20222998"/>
<protein>
    <recommendedName>
        <fullName evidence="2">JmjC domain-containing protein</fullName>
    </recommendedName>
</protein>
<dbReference type="PROSITE" id="PS51184">
    <property type="entry name" value="JMJC"/>
    <property type="match status" value="1"/>
</dbReference>
<reference evidence="3 4" key="1">
    <citation type="journal article" date="2011" name="Proc. Natl. Acad. Sci. U.S.A.">
        <title>Niche of harmful alga Aureococcus anophagefferens revealed through ecogenomics.</title>
        <authorList>
            <person name="Gobler C.J."/>
            <person name="Berry D.L."/>
            <person name="Dyhrman S.T."/>
            <person name="Wilhelm S.W."/>
            <person name="Salamov A."/>
            <person name="Lobanov A.V."/>
            <person name="Zhang Y."/>
            <person name="Collier J.L."/>
            <person name="Wurch L.L."/>
            <person name="Kustka A.B."/>
            <person name="Dill B.D."/>
            <person name="Shah M."/>
            <person name="VerBerkmoes N.C."/>
            <person name="Kuo A."/>
            <person name="Terry A."/>
            <person name="Pangilinan J."/>
            <person name="Lindquist E.A."/>
            <person name="Lucas S."/>
            <person name="Paulsen I.T."/>
            <person name="Hattenrath-Lehmann T.K."/>
            <person name="Talmage S.C."/>
            <person name="Walker E.A."/>
            <person name="Koch F."/>
            <person name="Burson A.M."/>
            <person name="Marcoval M.A."/>
            <person name="Tang Y.Z."/>
            <person name="Lecleir G.R."/>
            <person name="Coyne K.J."/>
            <person name="Berg G.M."/>
            <person name="Bertrand E.M."/>
            <person name="Saito M.A."/>
            <person name="Gladyshev V.N."/>
            <person name="Grigoriev I.V."/>
        </authorList>
    </citation>
    <scope>NUCLEOTIDE SEQUENCE [LARGE SCALE GENOMIC DNA]</scope>
    <source>
        <strain evidence="4">CCMP 1984</strain>
    </source>
</reference>
<dbReference type="EMBL" id="GL833120">
    <property type="protein sequence ID" value="EGB12494.1"/>
    <property type="molecule type" value="Genomic_DNA"/>
</dbReference>
<evidence type="ECO:0000256" key="1">
    <source>
        <dbReference type="SAM" id="MobiDB-lite"/>
    </source>
</evidence>
<dbReference type="OrthoDB" id="438164at2759"/>
<name>F0XX19_AURAN</name>
<dbReference type="RefSeq" id="XP_009032169.1">
    <property type="nucleotide sequence ID" value="XM_009033921.1"/>
</dbReference>
<proteinExistence type="predicted"/>
<keyword evidence="4" id="KW-1185">Reference proteome</keyword>
<evidence type="ECO:0000313" key="4">
    <source>
        <dbReference type="Proteomes" id="UP000002729"/>
    </source>
</evidence>
<dbReference type="SUPFAM" id="SSF51197">
    <property type="entry name" value="Clavaminate synthase-like"/>
    <property type="match status" value="1"/>
</dbReference>
<dbReference type="eggNOG" id="KOG2131">
    <property type="taxonomic scope" value="Eukaryota"/>
</dbReference>
<dbReference type="InParanoid" id="F0XX19"/>
<feature type="region of interest" description="Disordered" evidence="1">
    <location>
        <begin position="118"/>
        <end position="138"/>
    </location>
</feature>
<gene>
    <name evidence="3" type="ORF">AURANDRAFT_60410</name>
</gene>
<evidence type="ECO:0000313" key="3">
    <source>
        <dbReference type="EMBL" id="EGB12494.1"/>
    </source>
</evidence>
<sequence>MGDSLMRYQYLSLVEAIERGGNPLGERMRVGTDSVQRLKYGKGRGDVLRGDAFRVWNDFYEKTSKGLHGHEFCDCVRHPFKLYPPPIIENRYYRHPSGLRMTFLGVYGPEHALVGHFWPRSDPTAQPSPGAPTTGRRENSAAFYKSTYQKLNRSGMLEPLLSGAFRGAFDRLDWELPGPMARWAASAALAWMTAAAPTTFELVQYDDRPPTLFHNATKAWCAQSSCCDAYTLLHAYATPPVGLPALWARVKALADRVDATSAAAVVWLDSDAFFVDRDWCPDFGAANASVSAIFSADPPPWRKPVNIGFFALKMDAVGRAIARAHWALWANVSEHWAGFGPAAECGRADSNWRVCKHGGKWASQAQLVAHVLPRFAGAYATLPRDAQNSNQDNCRGTVKHLDANGWKTEREHGLLERCVADFFTVPTAPPVPAAAGLAAPPGRRIPALTLSYGARLPFVARMLLAYARLWPDHPFVFYVPFNASGAFDAPVWGRVNASYDAASLVAVPSPPGIRATMDALLGAAGCADGELIFWAPEDIQPWAVVDARGLAAVAARARREAAADPAYLGLALAYSDGMWSGYGRRGASERVWAFPGAPLLFVDHGEQFAGAPRTAVGTAAVARVAKLPQSNAFVWAPGFWRAELLRAIFLNPRFAKLRDLEKAVGAFFSGGAFAERVVERLATPVLEFVEVTHRGQVAAAVLDEMRGLGADVGAEFLPAMAPTSTFAAARVGALKRAYATRARDELEAALVAFDEAAASWRASGGFEAAFSAAAQSVAARRECDLPRYALTAWAAAHGGVLPDHPCVFVAEPATTAAPAFREFRDRGAFLDRYGQVAVHAEPGYTQAGGHLGYFKCAPSRIGCSVKLADLAASWQPNGTRAGLYVSEFSEGPLTDAAWDALRSLAYFSADLASRNFLVGGDRSGLPFHKHAKTWQMLFAGRKVWYLLPPGAWPRALADLVGPYLFPADAWADAVDALPNVAGLLRCEQLPGEILYFPDDWWHATLNDADYSVAYGEKPHRMPVVDGPSPALAAMLGRAANAGRGDRDPPLGDWYNVLPRSRHRGGKTALMNESIAELVRAADRPRASPLLAATAATACCIFAKCGRNADRAAADAWASTARRLDPAIWSRQCARR</sequence>
<feature type="domain" description="JmjC" evidence="2">
    <location>
        <begin position="888"/>
        <end position="1035"/>
    </location>
</feature>
<organism evidence="4">
    <name type="scientific">Aureococcus anophagefferens</name>
    <name type="common">Harmful bloom alga</name>
    <dbReference type="NCBI Taxonomy" id="44056"/>
    <lineage>
        <taxon>Eukaryota</taxon>
        <taxon>Sar</taxon>
        <taxon>Stramenopiles</taxon>
        <taxon>Ochrophyta</taxon>
        <taxon>Pelagophyceae</taxon>
        <taxon>Pelagomonadales</taxon>
        <taxon>Pelagomonadaceae</taxon>
        <taxon>Aureococcus</taxon>
    </lineage>
</organism>